<comment type="caution">
    <text evidence="1">The sequence shown here is derived from an EMBL/GenBank/DDBJ whole genome shotgun (WGS) entry which is preliminary data.</text>
</comment>
<evidence type="ECO:0000313" key="1">
    <source>
        <dbReference type="EMBL" id="KAF5181659.1"/>
    </source>
</evidence>
<dbReference type="Proteomes" id="UP000554482">
    <property type="component" value="Unassembled WGS sequence"/>
</dbReference>
<name>A0A7J6V9D9_THATH</name>
<gene>
    <name evidence="1" type="ORF">FRX31_028753</name>
</gene>
<organism evidence="1 2">
    <name type="scientific">Thalictrum thalictroides</name>
    <name type="common">Rue-anemone</name>
    <name type="synonym">Anemone thalictroides</name>
    <dbReference type="NCBI Taxonomy" id="46969"/>
    <lineage>
        <taxon>Eukaryota</taxon>
        <taxon>Viridiplantae</taxon>
        <taxon>Streptophyta</taxon>
        <taxon>Embryophyta</taxon>
        <taxon>Tracheophyta</taxon>
        <taxon>Spermatophyta</taxon>
        <taxon>Magnoliopsida</taxon>
        <taxon>Ranunculales</taxon>
        <taxon>Ranunculaceae</taxon>
        <taxon>Thalictroideae</taxon>
        <taxon>Thalictrum</taxon>
    </lineage>
</organism>
<dbReference type="AlphaFoldDB" id="A0A7J6V9D9"/>
<protein>
    <submittedName>
        <fullName evidence="1">Uncharacterized protein</fullName>
    </submittedName>
</protein>
<evidence type="ECO:0000313" key="2">
    <source>
        <dbReference type="Proteomes" id="UP000554482"/>
    </source>
</evidence>
<sequence>MRDRDLPEVEAFRYLIKVIEGHLSFPCPNFSCSVLKDYARVYKFPPLDEATEKTYCNGQISIQVR</sequence>
<keyword evidence="2" id="KW-1185">Reference proteome</keyword>
<accession>A0A7J6V9D9</accession>
<reference evidence="1 2" key="1">
    <citation type="submission" date="2020-06" db="EMBL/GenBank/DDBJ databases">
        <title>Transcriptomic and genomic resources for Thalictrum thalictroides and T. hernandezii: Facilitating candidate gene discovery in an emerging model plant lineage.</title>
        <authorList>
            <person name="Arias T."/>
            <person name="Riano-Pachon D.M."/>
            <person name="Di Stilio V.S."/>
        </authorList>
    </citation>
    <scope>NUCLEOTIDE SEQUENCE [LARGE SCALE GENOMIC DNA]</scope>
    <source>
        <strain evidence="2">cv. WT478/WT964</strain>
        <tissue evidence="1">Leaves</tissue>
    </source>
</reference>
<proteinExistence type="predicted"/>
<dbReference type="EMBL" id="JABWDY010035913">
    <property type="protein sequence ID" value="KAF5181659.1"/>
    <property type="molecule type" value="Genomic_DNA"/>
</dbReference>